<dbReference type="InterPro" id="IPR013320">
    <property type="entry name" value="ConA-like_dom_sf"/>
</dbReference>
<keyword evidence="9" id="KW-1185">Reference proteome</keyword>
<dbReference type="Pfam" id="PF04616">
    <property type="entry name" value="Glyco_hydro_43"/>
    <property type="match status" value="2"/>
</dbReference>
<dbReference type="Gene3D" id="2.115.10.20">
    <property type="entry name" value="Glycosyl hydrolase domain, family 43"/>
    <property type="match status" value="2"/>
</dbReference>
<evidence type="ECO:0000313" key="9">
    <source>
        <dbReference type="Proteomes" id="UP000654993"/>
    </source>
</evidence>
<dbReference type="SUPFAM" id="SSF49785">
    <property type="entry name" value="Galactose-binding domain-like"/>
    <property type="match status" value="2"/>
</dbReference>
<organism evidence="8 9">
    <name type="scientific">Insulibacter thermoxylanivorax</name>
    <dbReference type="NCBI Taxonomy" id="2749268"/>
    <lineage>
        <taxon>Bacteria</taxon>
        <taxon>Bacillati</taxon>
        <taxon>Bacillota</taxon>
        <taxon>Bacilli</taxon>
        <taxon>Bacillales</taxon>
        <taxon>Paenibacillaceae</taxon>
        <taxon>Insulibacter</taxon>
    </lineage>
</organism>
<accession>A0A916QA68</accession>
<dbReference type="RefSeq" id="WP_242457367.1">
    <property type="nucleotide sequence ID" value="NZ_BMAQ01000002.1"/>
</dbReference>
<dbReference type="GO" id="GO:0004553">
    <property type="term" value="F:hydrolase activity, hydrolyzing O-glycosyl compounds"/>
    <property type="evidence" value="ECO:0007669"/>
    <property type="project" value="InterPro"/>
</dbReference>
<reference evidence="8" key="2">
    <citation type="journal article" date="2021" name="Data Brief">
        <title>Draft genome sequence data of the facultative, thermophilic, xylanolytic bacterium Paenibacillus sp. strain DA-C8.</title>
        <authorList>
            <person name="Chhe C."/>
            <person name="Uke A."/>
            <person name="Baramee S."/>
            <person name="Ungkulpasvich U."/>
            <person name="Tachaapaikoon C."/>
            <person name="Pason P."/>
            <person name="Waeonukul R."/>
            <person name="Ratanakhanokchai K."/>
            <person name="Kosugi A."/>
        </authorList>
    </citation>
    <scope>NUCLEOTIDE SEQUENCE</scope>
    <source>
        <strain evidence="8">DA-C8</strain>
    </source>
</reference>
<keyword evidence="3" id="KW-0378">Hydrolase</keyword>
<dbReference type="CDD" id="cd09001">
    <property type="entry name" value="GH43_FsAxh1-like"/>
    <property type="match status" value="1"/>
</dbReference>
<dbReference type="Pfam" id="PF17851">
    <property type="entry name" value="GH43_C2"/>
    <property type="match status" value="1"/>
</dbReference>
<dbReference type="SMART" id="SM00606">
    <property type="entry name" value="CBD_IV"/>
    <property type="match status" value="1"/>
</dbReference>
<sequence>MSIQAKRLMPYLAAAAVLLAAAAAIIITLNRSILPPQAKDPGYAENPIIWADVPDPSVIRVGDEYYMSSTTMHMMPGTPIMRSTDLVNWEIIGYPYDRLEENDAYALRNGQNAYGKGSWASSLNYRDGVFYVLFSALDTGKTYLFSTTDPAGRWSRTEFPMYMHDPSLLFDDDGRAYIIHGRTDLTVTELSEDYKSLKPGGLNQTIITSGKEGMEGAHAYKINGRYYIATIWWEEGNIRRQYVYRADRIEGPYEERLVLSDTMGYKHHGVAQGGLVDTPEGDWYAMLFQDHDAVGRVPVLVPVRWEDGWPVYGDEEGKVPLRFAKPGVSDFETELVQSDEFYQEEAFFPEEDDADPAGDEGMEYTKNPRFDEGLAHWKARGSEIKIIEEDGQSIAHVSKRSGTWAGIEQSFSWRLQPGKEYRAAFRIKYTEGPESKEFILTAQKVIDGQTSYQNLVRGTVKKGEWQVIQGTFTIPEEAASIDLFLETPWVEHPDPEKDLMDFYVDYLSIKESGSGGANPESAPNGSKLGLTWQWNHNPDNSKWSLLERRGYLRLYTANIADNLEQARNTLTQRTMGPYSSGWIALETSRMLEGDYAGLAAFQKEYGFIGVTKQNGTSYIVMERWDGEQARTELLEERVYLKADLDFTVDRARFYYSYDGVQWEPFGTELQMRYTLPHFMGYRFAIFNFATKQTGGYVDVDYFRFAPELTGSRTPEDYRVYMSTDTIVVSSDPELTYDLPILINRYPEGESVSEIRLEIAAGDTVEIIDFLPHEANLGAVKVNTGQKDGSWTVSILPEDGEEAIIYDNHDRSRRFAVLRIRAKAAHDYDQTDPEEVQLKAMEIYHKDNRQESYNVSSANARINVLKPAEAIGKVPPSGNPLVSHKFGADPYALVYNGRVYLYMTNDVFEYDADGNIKDNTYAKINKIGVISSDDLVNWTDHGEIAVAGPQGAAKWASQSWAPAVVHKVIDGKDRFFLYFANNASNIGVLTSDSPLGPWVDPIGKPLIERSTPGVEGVHWLFDPAVLVDDDGTGYIYFGGGVPGEQFERPRTSRVMQLGDDMISVVGEAVEIDAPFMFEDNGIHKHNGIYYYTYCSNFYSGVRPEGSPGAGEIVYMYSENPMGPWKYGGTILKNPMHFFGVGGNNHHAIFSFNGEWYIAYHAQTLAKAMGEAKGYRSTHLNKVYMNEDGSIQEITADYEGVPQLKPLDPFQRVEAETFAWNAGVKTRAAEEGDPENRVLTEIQSGDWIALSQVDFGDSEAISFIASIGNVRADSFIELRLGSVDGERIGTLPIAVKDADTGWAELRAELSPVQGVHDLYLVFAGPAGVDLFEMDYWRLADE</sequence>
<dbReference type="InterPro" id="IPR003305">
    <property type="entry name" value="CenC_carb-bd"/>
</dbReference>
<dbReference type="InterPro" id="IPR041542">
    <property type="entry name" value="GH43_C2"/>
</dbReference>
<feature type="active site" description="Proton acceptor" evidence="5">
    <location>
        <position position="55"/>
    </location>
</feature>
<name>A0A916QA68_9BACL</name>
<dbReference type="Pfam" id="PF02018">
    <property type="entry name" value="CBM_4_9"/>
    <property type="match status" value="1"/>
</dbReference>
<evidence type="ECO:0000256" key="3">
    <source>
        <dbReference type="ARBA" id="ARBA00022801"/>
    </source>
</evidence>
<dbReference type="CDD" id="cd09003">
    <property type="entry name" value="GH43_XynD-like"/>
    <property type="match status" value="1"/>
</dbReference>
<dbReference type="InterPro" id="IPR008979">
    <property type="entry name" value="Galactose-bd-like_sf"/>
</dbReference>
<evidence type="ECO:0000256" key="4">
    <source>
        <dbReference type="ARBA" id="ARBA00023295"/>
    </source>
</evidence>
<dbReference type="Proteomes" id="UP000654993">
    <property type="component" value="Unassembled WGS sequence"/>
</dbReference>
<dbReference type="InterPro" id="IPR005084">
    <property type="entry name" value="CBM6"/>
</dbReference>
<dbReference type="PROSITE" id="PS51175">
    <property type="entry name" value="CBM6"/>
    <property type="match status" value="1"/>
</dbReference>
<feature type="site" description="Important for catalytic activity, responsible for pKa modulation of the active site Glu and correct orientation of both the proton donor and substrate" evidence="6">
    <location>
        <position position="165"/>
    </location>
</feature>
<keyword evidence="4" id="KW-0326">Glycosidase</keyword>
<reference evidence="8" key="1">
    <citation type="submission" date="2020-08" db="EMBL/GenBank/DDBJ databases">
        <authorList>
            <person name="Uke A."/>
            <person name="Chhe C."/>
            <person name="Baramee S."/>
            <person name="Kosugi A."/>
        </authorList>
    </citation>
    <scope>NUCLEOTIDE SEQUENCE</scope>
    <source>
        <strain evidence="8">DA-C8</strain>
    </source>
</reference>
<comment type="caution">
    <text evidence="8">The sequence shown here is derived from an EMBL/GenBank/DDBJ whole genome shotgun (WGS) entry which is preliminary data.</text>
</comment>
<proteinExistence type="inferred from homology"/>
<dbReference type="GO" id="GO:0005975">
    <property type="term" value="P:carbohydrate metabolic process"/>
    <property type="evidence" value="ECO:0007669"/>
    <property type="project" value="InterPro"/>
</dbReference>
<dbReference type="GO" id="GO:0030246">
    <property type="term" value="F:carbohydrate binding"/>
    <property type="evidence" value="ECO:0007669"/>
    <property type="project" value="InterPro"/>
</dbReference>
<evidence type="ECO:0000256" key="5">
    <source>
        <dbReference type="PIRSR" id="PIRSR606710-1"/>
    </source>
</evidence>
<dbReference type="Gene3D" id="2.60.120.200">
    <property type="match status" value="1"/>
</dbReference>
<protein>
    <recommendedName>
        <fullName evidence="7">CBM6 domain-containing protein</fullName>
    </recommendedName>
</protein>
<dbReference type="PANTHER" id="PTHR42812">
    <property type="entry name" value="BETA-XYLOSIDASE"/>
    <property type="match status" value="1"/>
</dbReference>
<dbReference type="InterPro" id="IPR006710">
    <property type="entry name" value="Glyco_hydro_43"/>
</dbReference>
<evidence type="ECO:0000256" key="2">
    <source>
        <dbReference type="ARBA" id="ARBA00022729"/>
    </source>
</evidence>
<dbReference type="Pfam" id="PF03422">
    <property type="entry name" value="CBM_6"/>
    <property type="match status" value="1"/>
</dbReference>
<evidence type="ECO:0000256" key="6">
    <source>
        <dbReference type="PIRSR" id="PIRSR606710-2"/>
    </source>
</evidence>
<keyword evidence="2" id="KW-0732">Signal</keyword>
<evidence type="ECO:0000259" key="7">
    <source>
        <dbReference type="PROSITE" id="PS51175"/>
    </source>
</evidence>
<dbReference type="SUPFAM" id="SSF49899">
    <property type="entry name" value="Concanavalin A-like lectins/glucanases"/>
    <property type="match status" value="1"/>
</dbReference>
<dbReference type="EMBL" id="BMAQ01000002">
    <property type="protein sequence ID" value="GFR36960.1"/>
    <property type="molecule type" value="Genomic_DNA"/>
</dbReference>
<feature type="domain" description="CBM6" evidence="7">
    <location>
        <begin position="1209"/>
        <end position="1337"/>
    </location>
</feature>
<dbReference type="Gene3D" id="2.60.120.260">
    <property type="entry name" value="Galactose-binding domain-like"/>
    <property type="match status" value="2"/>
</dbReference>
<dbReference type="InterPro" id="IPR051795">
    <property type="entry name" value="Glycosyl_Hydrlase_43"/>
</dbReference>
<evidence type="ECO:0000256" key="1">
    <source>
        <dbReference type="ARBA" id="ARBA00009865"/>
    </source>
</evidence>
<dbReference type="InterPro" id="IPR023296">
    <property type="entry name" value="Glyco_hydro_beta-prop_sf"/>
</dbReference>
<dbReference type="CDD" id="cd04084">
    <property type="entry name" value="CBM6_xylanase-like"/>
    <property type="match status" value="1"/>
</dbReference>
<feature type="active site" description="Proton donor" evidence="5">
    <location>
        <position position="215"/>
    </location>
</feature>
<comment type="similarity">
    <text evidence="1">Belongs to the glycosyl hydrolase 43 family.</text>
</comment>
<dbReference type="InterPro" id="IPR006584">
    <property type="entry name" value="Cellulose-bd_IV"/>
</dbReference>
<dbReference type="PANTHER" id="PTHR42812:SF12">
    <property type="entry name" value="BETA-XYLOSIDASE-RELATED"/>
    <property type="match status" value="1"/>
</dbReference>
<gene>
    <name evidence="8" type="ORF">PRECH8_02560</name>
</gene>
<dbReference type="SUPFAM" id="SSF75005">
    <property type="entry name" value="Arabinanase/levansucrase/invertase"/>
    <property type="match status" value="2"/>
</dbReference>
<evidence type="ECO:0000313" key="8">
    <source>
        <dbReference type="EMBL" id="GFR36960.1"/>
    </source>
</evidence>